<gene>
    <name evidence="1" type="ORF">S01H4_67224</name>
</gene>
<organism evidence="1">
    <name type="scientific">marine sediment metagenome</name>
    <dbReference type="NCBI Taxonomy" id="412755"/>
    <lineage>
        <taxon>unclassified sequences</taxon>
        <taxon>metagenomes</taxon>
        <taxon>ecological metagenomes</taxon>
    </lineage>
</organism>
<comment type="caution">
    <text evidence="1">The sequence shown here is derived from an EMBL/GenBank/DDBJ whole genome shotgun (WGS) entry which is preliminary data.</text>
</comment>
<feature type="non-terminal residue" evidence="1">
    <location>
        <position position="40"/>
    </location>
</feature>
<evidence type="ECO:0000313" key="1">
    <source>
        <dbReference type="EMBL" id="GAH20865.1"/>
    </source>
</evidence>
<sequence>GKPYPEGGFICRECEAAIETDSLKEPPICNNCGMHLLTVE</sequence>
<accession>X1EKH9</accession>
<name>X1EKH9_9ZZZZ</name>
<protein>
    <submittedName>
        <fullName evidence="1">Uncharacterized protein</fullName>
    </submittedName>
</protein>
<dbReference type="AlphaFoldDB" id="X1EKH9"/>
<proteinExistence type="predicted"/>
<reference evidence="1" key="1">
    <citation type="journal article" date="2014" name="Front. Microbiol.">
        <title>High frequency of phylogenetically diverse reductive dehalogenase-homologous genes in deep subseafloor sedimentary metagenomes.</title>
        <authorList>
            <person name="Kawai M."/>
            <person name="Futagami T."/>
            <person name="Toyoda A."/>
            <person name="Takaki Y."/>
            <person name="Nishi S."/>
            <person name="Hori S."/>
            <person name="Arai W."/>
            <person name="Tsubouchi T."/>
            <person name="Morono Y."/>
            <person name="Uchiyama I."/>
            <person name="Ito T."/>
            <person name="Fujiyama A."/>
            <person name="Inagaki F."/>
            <person name="Takami H."/>
        </authorList>
    </citation>
    <scope>NUCLEOTIDE SEQUENCE</scope>
    <source>
        <strain evidence="1">Expedition CK06-06</strain>
    </source>
</reference>
<feature type="non-terminal residue" evidence="1">
    <location>
        <position position="1"/>
    </location>
</feature>
<dbReference type="EMBL" id="BART01042145">
    <property type="protein sequence ID" value="GAH20865.1"/>
    <property type="molecule type" value="Genomic_DNA"/>
</dbReference>